<evidence type="ECO:0000256" key="4">
    <source>
        <dbReference type="ARBA" id="ARBA00023136"/>
    </source>
</evidence>
<keyword evidence="10" id="KW-1185">Reference proteome</keyword>
<evidence type="ECO:0000256" key="5">
    <source>
        <dbReference type="SAM" id="Coils"/>
    </source>
</evidence>
<keyword evidence="3 7" id="KW-1133">Transmembrane helix</keyword>
<feature type="coiled-coil region" evidence="5">
    <location>
        <begin position="350"/>
        <end position="423"/>
    </location>
</feature>
<evidence type="ECO:0000256" key="1">
    <source>
        <dbReference type="ARBA" id="ARBA00004167"/>
    </source>
</evidence>
<reference evidence="9" key="1">
    <citation type="submission" date="2023-05" db="EMBL/GenBank/DDBJ databases">
        <authorList>
            <person name="Huff M."/>
        </authorList>
    </citation>
    <scope>NUCLEOTIDE SEQUENCE</scope>
</reference>
<evidence type="ECO:0000256" key="3">
    <source>
        <dbReference type="ARBA" id="ARBA00022989"/>
    </source>
</evidence>
<keyword evidence="5" id="KW-0175">Coiled coil</keyword>
<dbReference type="Pfam" id="PF04576">
    <property type="entry name" value="Zein-binding"/>
    <property type="match status" value="1"/>
</dbReference>
<evidence type="ECO:0000256" key="2">
    <source>
        <dbReference type="ARBA" id="ARBA00022692"/>
    </source>
</evidence>
<feature type="region of interest" description="Disordered" evidence="6">
    <location>
        <begin position="440"/>
        <end position="468"/>
    </location>
</feature>
<evidence type="ECO:0000259" key="8">
    <source>
        <dbReference type="PROSITE" id="PS51775"/>
    </source>
</evidence>
<dbReference type="GO" id="GO:0080115">
    <property type="term" value="F:myosin XI tail binding"/>
    <property type="evidence" value="ECO:0007669"/>
    <property type="project" value="UniProtKB-ARBA"/>
</dbReference>
<dbReference type="GO" id="GO:0016020">
    <property type="term" value="C:membrane"/>
    <property type="evidence" value="ECO:0007669"/>
    <property type="project" value="UniProtKB-SubCell"/>
</dbReference>
<dbReference type="EMBL" id="OU503036">
    <property type="protein sequence ID" value="CAI9753903.1"/>
    <property type="molecule type" value="Genomic_DNA"/>
</dbReference>
<protein>
    <recommendedName>
        <fullName evidence="8">GTD-binding domain-containing protein</fullName>
    </recommendedName>
</protein>
<evidence type="ECO:0000256" key="6">
    <source>
        <dbReference type="SAM" id="MobiDB-lite"/>
    </source>
</evidence>
<feature type="compositionally biased region" description="Polar residues" evidence="6">
    <location>
        <begin position="440"/>
        <end position="460"/>
    </location>
</feature>
<dbReference type="PANTHER" id="PTHR31448">
    <property type="entry name" value="MYOSIN-BINDING PROTEIN 2"/>
    <property type="match status" value="1"/>
</dbReference>
<dbReference type="Proteomes" id="UP000834106">
    <property type="component" value="Chromosome 1"/>
</dbReference>
<sequence>MPAKSFNSFVEEKLGKFPHFVIYAILEWVMIILLFADGFLAFISNEFAKFFELRIPCLFCTRIDHVLIHKHSSFYYNDSICQVHKKDISSLAYCHVHKRLSDIRNMCEGCLLSYATEKDSDCEKYKSLVGILHKDINLFVEDNPRTTYIKPGKKGEIEQFDNKAGILRCCCCNEPLKIRPSSQYNRSLSMNAPTPSPRATLLKKEEGRNIELPHYRYSELRFTSDAESVLPEEECASNGDNQSREYMKPLLPDSEDYEDFCKTPSFVRGGNKFFGISLSDSTQASPRWANKGARKQLVDNFFSELNDSNAPNEIDNMLSRLKRQVRLDHKSLIDLYMELDEERSASAIAANNAMAMITRLQAEKAAVQMEALQYQRMMEEEAEYDQEALQVMKDSLLKREEEIKILESELEVYREKYGQIKKIGSDSVEADADENYQEIKSQSLSSFGEKSDCGSSSGADQNEKERPYDRTMEYGGEISDESHLDFESERSYLLGVLTQLEKKINAPLDEGSDSLEVDTPMLEDGTKVTLRREVSTIRERLRAIEADSDFLKHIAMTPQRGGEATKLLTEIAHHLRKLRHSNKISSDDTDA</sequence>
<evidence type="ECO:0000313" key="10">
    <source>
        <dbReference type="Proteomes" id="UP000834106"/>
    </source>
</evidence>
<comment type="subcellular location">
    <subcellularLocation>
        <location evidence="1">Membrane</location>
        <topology evidence="1">Single-pass membrane protein</topology>
    </subcellularLocation>
</comment>
<dbReference type="AlphaFoldDB" id="A0AAD1YPE3"/>
<dbReference type="PANTHER" id="PTHR31448:SF9">
    <property type="entry name" value="MYOSIN-BINDING PROTEIN 6-RELATED"/>
    <property type="match status" value="1"/>
</dbReference>
<feature type="transmembrane region" description="Helical" evidence="7">
    <location>
        <begin position="20"/>
        <end position="43"/>
    </location>
</feature>
<feature type="domain" description="GTD-binding" evidence="8">
    <location>
        <begin position="316"/>
        <end position="414"/>
    </location>
</feature>
<gene>
    <name evidence="9" type="ORF">FPE_LOCUS1334</name>
</gene>
<evidence type="ECO:0000313" key="9">
    <source>
        <dbReference type="EMBL" id="CAI9753903.1"/>
    </source>
</evidence>
<accession>A0AAD1YPE3</accession>
<dbReference type="PROSITE" id="PS51775">
    <property type="entry name" value="GTD_BINDING"/>
    <property type="match status" value="1"/>
</dbReference>
<dbReference type="InterPro" id="IPR039306">
    <property type="entry name" value="MYOB"/>
</dbReference>
<keyword evidence="2 7" id="KW-0812">Transmembrane</keyword>
<organism evidence="9 10">
    <name type="scientific">Fraxinus pennsylvanica</name>
    <dbReference type="NCBI Taxonomy" id="56036"/>
    <lineage>
        <taxon>Eukaryota</taxon>
        <taxon>Viridiplantae</taxon>
        <taxon>Streptophyta</taxon>
        <taxon>Embryophyta</taxon>
        <taxon>Tracheophyta</taxon>
        <taxon>Spermatophyta</taxon>
        <taxon>Magnoliopsida</taxon>
        <taxon>eudicotyledons</taxon>
        <taxon>Gunneridae</taxon>
        <taxon>Pentapetalae</taxon>
        <taxon>asterids</taxon>
        <taxon>lamiids</taxon>
        <taxon>Lamiales</taxon>
        <taxon>Oleaceae</taxon>
        <taxon>Oleeae</taxon>
        <taxon>Fraxinus</taxon>
    </lineage>
</organism>
<proteinExistence type="predicted"/>
<name>A0AAD1YPE3_9LAMI</name>
<keyword evidence="4 7" id="KW-0472">Membrane</keyword>
<dbReference type="InterPro" id="IPR007656">
    <property type="entry name" value="GTD-bd"/>
</dbReference>
<evidence type="ECO:0000256" key="7">
    <source>
        <dbReference type="SAM" id="Phobius"/>
    </source>
</evidence>